<dbReference type="Proteomes" id="UP000190460">
    <property type="component" value="Unassembled WGS sequence"/>
</dbReference>
<accession>A0A1T4Y4H4</accession>
<organism evidence="2 3">
    <name type="scientific">Thiothrix eikelboomii</name>
    <dbReference type="NCBI Taxonomy" id="92487"/>
    <lineage>
        <taxon>Bacteria</taxon>
        <taxon>Pseudomonadati</taxon>
        <taxon>Pseudomonadota</taxon>
        <taxon>Gammaproteobacteria</taxon>
        <taxon>Thiotrichales</taxon>
        <taxon>Thiotrichaceae</taxon>
        <taxon>Thiothrix</taxon>
    </lineage>
</organism>
<evidence type="ECO:0000313" key="2">
    <source>
        <dbReference type="EMBL" id="SKA96636.1"/>
    </source>
</evidence>
<proteinExistence type="predicted"/>
<keyword evidence="3" id="KW-1185">Reference proteome</keyword>
<feature type="region of interest" description="Disordered" evidence="1">
    <location>
        <begin position="76"/>
        <end position="112"/>
    </location>
</feature>
<evidence type="ECO:0000256" key="1">
    <source>
        <dbReference type="SAM" id="MobiDB-lite"/>
    </source>
</evidence>
<gene>
    <name evidence="2" type="ORF">SAMN02745130_03905</name>
</gene>
<dbReference type="STRING" id="92487.SAMN02745130_03905"/>
<evidence type="ECO:0000313" key="3">
    <source>
        <dbReference type="Proteomes" id="UP000190460"/>
    </source>
</evidence>
<dbReference type="OrthoDB" id="5624668at2"/>
<dbReference type="EMBL" id="FUYB01000037">
    <property type="protein sequence ID" value="SKA96636.1"/>
    <property type="molecule type" value="Genomic_DNA"/>
</dbReference>
<name>A0A1T4Y4H4_9GAMM</name>
<reference evidence="2 3" key="1">
    <citation type="submission" date="2017-02" db="EMBL/GenBank/DDBJ databases">
        <authorList>
            <person name="Peterson S.W."/>
        </authorList>
    </citation>
    <scope>NUCLEOTIDE SEQUENCE [LARGE SCALE GENOMIC DNA]</scope>
    <source>
        <strain evidence="2 3">ATCC 49788</strain>
    </source>
</reference>
<sequence length="268" mass="28833">MYESSKHANWLLATLLLTLLVSGLVLSWLLTRSSLFAGAERLTHAQMTQQPLGADSSLLLPQSQILQLPEIESIQPPKLASPSQPAQHTHPEQTSTAAVNPASSHPISNNRLAPSLLDSQQQLEQATLIPEPILPLASLAANTPSSSLRTTAPTALTLQGLKQATDTPTPSIEKPQQGWIYAGQFQNGAWNLVGLKINPTDLPEANQTYQLIWGANVRSAPPGQRMNTGSTNLAENVGYLAEGSTIQVRTVKHSGKNGHIWLEIPYGD</sequence>
<protein>
    <submittedName>
        <fullName evidence="2">Uncharacterized protein</fullName>
    </submittedName>
</protein>
<feature type="compositionally biased region" description="Polar residues" evidence="1">
    <location>
        <begin position="81"/>
        <end position="112"/>
    </location>
</feature>
<dbReference type="AlphaFoldDB" id="A0A1T4Y4H4"/>
<dbReference type="RefSeq" id="WP_143594432.1">
    <property type="nucleotide sequence ID" value="NZ_FUYB01000037.1"/>
</dbReference>